<feature type="transmembrane region" description="Helical" evidence="6">
    <location>
        <begin position="175"/>
        <end position="194"/>
    </location>
</feature>
<feature type="transmembrane region" description="Helical" evidence="6">
    <location>
        <begin position="113"/>
        <end position="133"/>
    </location>
</feature>
<evidence type="ECO:0000313" key="8">
    <source>
        <dbReference type="Proteomes" id="UP000813876"/>
    </source>
</evidence>
<feature type="transmembrane region" description="Helical" evidence="6">
    <location>
        <begin position="145"/>
        <end position="169"/>
    </location>
</feature>
<evidence type="ECO:0000256" key="3">
    <source>
        <dbReference type="ARBA" id="ARBA00022692"/>
    </source>
</evidence>
<feature type="transmembrane region" description="Helical" evidence="6">
    <location>
        <begin position="359"/>
        <end position="383"/>
    </location>
</feature>
<feature type="transmembrane region" description="Helical" evidence="6">
    <location>
        <begin position="248"/>
        <end position="271"/>
    </location>
</feature>
<feature type="transmembrane region" description="Helical" evidence="6">
    <location>
        <begin position="40"/>
        <end position="62"/>
    </location>
</feature>
<dbReference type="PANTHER" id="PTHR30250:SF11">
    <property type="entry name" value="O-ANTIGEN TRANSPORTER-RELATED"/>
    <property type="match status" value="1"/>
</dbReference>
<comment type="subcellular location">
    <subcellularLocation>
        <location evidence="1">Cell membrane</location>
        <topology evidence="1">Multi-pass membrane protein</topology>
    </subcellularLocation>
</comment>
<evidence type="ECO:0000256" key="5">
    <source>
        <dbReference type="ARBA" id="ARBA00023136"/>
    </source>
</evidence>
<dbReference type="PANTHER" id="PTHR30250">
    <property type="entry name" value="PST FAMILY PREDICTED COLANIC ACID TRANSPORTER"/>
    <property type="match status" value="1"/>
</dbReference>
<evidence type="ECO:0000313" key="7">
    <source>
        <dbReference type="EMBL" id="MCF2300794.1"/>
    </source>
</evidence>
<feature type="transmembrane region" description="Helical" evidence="6">
    <location>
        <begin position="292"/>
        <end position="318"/>
    </location>
</feature>
<evidence type="ECO:0000256" key="2">
    <source>
        <dbReference type="ARBA" id="ARBA00022475"/>
    </source>
</evidence>
<proteinExistence type="predicted"/>
<evidence type="ECO:0000256" key="4">
    <source>
        <dbReference type="ARBA" id="ARBA00022989"/>
    </source>
</evidence>
<feature type="transmembrane region" description="Helical" evidence="6">
    <location>
        <begin position="215"/>
        <end position="236"/>
    </location>
</feature>
<accession>A0AAW4ZMV8</accession>
<feature type="transmembrane region" description="Helical" evidence="6">
    <location>
        <begin position="330"/>
        <end position="352"/>
    </location>
</feature>
<keyword evidence="2" id="KW-1003">Cell membrane</keyword>
<dbReference type="Pfam" id="PF01943">
    <property type="entry name" value="Polysacc_synt"/>
    <property type="match status" value="1"/>
</dbReference>
<gene>
    <name evidence="7" type="ORF">GLP33_03520</name>
</gene>
<evidence type="ECO:0000256" key="6">
    <source>
        <dbReference type="SAM" id="Phobius"/>
    </source>
</evidence>
<dbReference type="GO" id="GO:0005886">
    <property type="term" value="C:plasma membrane"/>
    <property type="evidence" value="ECO:0007669"/>
    <property type="project" value="UniProtKB-SubCell"/>
</dbReference>
<feature type="transmembrane region" description="Helical" evidence="6">
    <location>
        <begin position="395"/>
        <end position="416"/>
    </location>
</feature>
<keyword evidence="3 6" id="KW-0812">Transmembrane</keyword>
<dbReference type="RefSeq" id="WP_065194543.1">
    <property type="nucleotide sequence ID" value="NZ_LZFF01000010.1"/>
</dbReference>
<comment type="caution">
    <text evidence="7">The sequence shown here is derived from an EMBL/GenBank/DDBJ whole genome shotgun (WGS) entry which is preliminary data.</text>
</comment>
<keyword evidence="4 6" id="KW-1133">Transmembrane helix</keyword>
<sequence length="420" mass="46865">MSLFKGASIYLVSNLLNAIIPFLLLPILTRYLSPAEYGQIAMFQTLLAGISTFIGLNTVGAANRKFYDNDLDETALKQFNGSCIQILIASSIIAFVGIFLFKDQLSDFLAIPTSWVLAAVIISVFSFITTMRLGQWQIRSQAKWFGVLQVSSSLINMLLSLLFVIVLIKGAQGRIDAQVITAIVAAIISFIWLYKDKLLQIKIWKPQQIKEALSFGVPLIPHHVGFFLISAVDRFVINQKLGLSDAGIYMVAVQLSSAMAILFDAINKAYIPWLFERLKRDKHEEKKQIVKYTYLFFIVALLIAGLAFVIGPFFINLIAGDKYIEAGKVIGLLCLGQAFGGMYLMVTNYIFFSKKTGMLALVTISTGLINILLLFTLVEYFGLMGAAASFAICKLIQFLITWVVSSFKVTMPWFLWKKDN</sequence>
<dbReference type="AlphaFoldDB" id="A0AAW4ZMV8"/>
<dbReference type="EMBL" id="WMCP01000002">
    <property type="protein sequence ID" value="MCF2300794.1"/>
    <property type="molecule type" value="Genomic_DNA"/>
</dbReference>
<feature type="transmembrane region" description="Helical" evidence="6">
    <location>
        <begin position="7"/>
        <end position="28"/>
    </location>
</feature>
<evidence type="ECO:0000256" key="1">
    <source>
        <dbReference type="ARBA" id="ARBA00004651"/>
    </source>
</evidence>
<organism evidence="7 8">
    <name type="scientific">Photobacterium phosphoreum</name>
    <dbReference type="NCBI Taxonomy" id="659"/>
    <lineage>
        <taxon>Bacteria</taxon>
        <taxon>Pseudomonadati</taxon>
        <taxon>Pseudomonadota</taxon>
        <taxon>Gammaproteobacteria</taxon>
        <taxon>Vibrionales</taxon>
        <taxon>Vibrionaceae</taxon>
        <taxon>Photobacterium</taxon>
    </lineage>
</organism>
<feature type="transmembrane region" description="Helical" evidence="6">
    <location>
        <begin position="83"/>
        <end position="101"/>
    </location>
</feature>
<dbReference type="Proteomes" id="UP000813876">
    <property type="component" value="Unassembled WGS sequence"/>
</dbReference>
<reference evidence="7" key="1">
    <citation type="submission" date="2019-11" db="EMBL/GenBank/DDBJ databases">
        <title>Comparative genomics of photobacteria reveal adaptation to distinct habitats.</title>
        <authorList>
            <person name="Fuertes-Perez S."/>
            <person name="Hilgarth M."/>
            <person name="Vogel R.F."/>
        </authorList>
    </citation>
    <scope>NUCLEOTIDE SEQUENCE</scope>
    <source>
        <strain evidence="7">TMW2.2145</strain>
    </source>
</reference>
<keyword evidence="5 6" id="KW-0472">Membrane</keyword>
<dbReference type="InterPro" id="IPR002797">
    <property type="entry name" value="Polysacc_synth"/>
</dbReference>
<name>A0AAW4ZMV8_PHOPO</name>
<protein>
    <submittedName>
        <fullName evidence="7">Oligosaccharide flippase family protein</fullName>
    </submittedName>
</protein>
<dbReference type="InterPro" id="IPR050833">
    <property type="entry name" value="Poly_Biosynth_Transport"/>
</dbReference>